<dbReference type="RefSeq" id="WP_126582559.1">
    <property type="nucleotide sequence ID" value="NZ_BIFR01000002.1"/>
</dbReference>
<dbReference type="Proteomes" id="UP000287352">
    <property type="component" value="Unassembled WGS sequence"/>
</dbReference>
<sequence length="282" mass="32391">MNQTTLAIPVPYSLRNEVITGDSFFQQMRERGLSVATTRPIYSDPDVVRQSWLLCPNGATYTDTTFYHLFSKTAFRRLLRVLLSQRPCLKASMHALFPNDADWHTIQTFLQDQELLREDQDRWKRGARCFGIRDLGHTLEWYIAEWFRRNPHFDHLVPVRHGVTCYRGYERGDLDIVALLDHLTLTIECKSTSHVSTQELSAFLQRASIFQPAIALLLIDTSQSTLDGIIDRLNTLLSRQGTHSFLETVATAPGVYWNGEHIYVTSIPESLDTSLTHILRIV</sequence>
<name>A0A402A7S4_9CHLR</name>
<dbReference type="InterPro" id="IPR011335">
    <property type="entry name" value="Restrct_endonuc-II-like"/>
</dbReference>
<dbReference type="OrthoDB" id="150846at2"/>
<dbReference type="SUPFAM" id="SSF52980">
    <property type="entry name" value="Restriction endonuclease-like"/>
    <property type="match status" value="1"/>
</dbReference>
<dbReference type="AlphaFoldDB" id="A0A402A7S4"/>
<evidence type="ECO:0000313" key="1">
    <source>
        <dbReference type="EMBL" id="GCE15046.1"/>
    </source>
</evidence>
<dbReference type="EMBL" id="BIFR01000002">
    <property type="protein sequence ID" value="GCE15046.1"/>
    <property type="molecule type" value="Genomic_DNA"/>
</dbReference>
<organism evidence="1 2">
    <name type="scientific">Tengunoibacter tsumagoiensis</name>
    <dbReference type="NCBI Taxonomy" id="2014871"/>
    <lineage>
        <taxon>Bacteria</taxon>
        <taxon>Bacillati</taxon>
        <taxon>Chloroflexota</taxon>
        <taxon>Ktedonobacteria</taxon>
        <taxon>Ktedonobacterales</taxon>
        <taxon>Dictyobacteraceae</taxon>
        <taxon>Tengunoibacter</taxon>
    </lineage>
</organism>
<evidence type="ECO:0000313" key="2">
    <source>
        <dbReference type="Proteomes" id="UP000287352"/>
    </source>
</evidence>
<accession>A0A402A7S4</accession>
<comment type="caution">
    <text evidence="1">The sequence shown here is derived from an EMBL/GenBank/DDBJ whole genome shotgun (WGS) entry which is preliminary data.</text>
</comment>
<proteinExistence type="predicted"/>
<reference evidence="2" key="1">
    <citation type="submission" date="2018-12" db="EMBL/GenBank/DDBJ databases">
        <title>Tengunoibacter tsumagoiensis gen. nov., sp. nov., Dictyobacter kobayashii sp. nov., D. alpinus sp. nov., and D. joshuensis sp. nov. and description of Dictyobacteraceae fam. nov. within the order Ktedonobacterales isolated from Tengu-no-mugimeshi.</title>
        <authorList>
            <person name="Wang C.M."/>
            <person name="Zheng Y."/>
            <person name="Sakai Y."/>
            <person name="Toyoda A."/>
            <person name="Minakuchi Y."/>
            <person name="Abe K."/>
            <person name="Yokota A."/>
            <person name="Yabe S."/>
        </authorList>
    </citation>
    <scope>NUCLEOTIDE SEQUENCE [LARGE SCALE GENOMIC DNA]</scope>
    <source>
        <strain evidence="2">Uno3</strain>
    </source>
</reference>
<protein>
    <submittedName>
        <fullName evidence="1">Uncharacterized protein</fullName>
    </submittedName>
</protein>
<gene>
    <name evidence="1" type="ORF">KTT_49050</name>
</gene>
<keyword evidence="2" id="KW-1185">Reference proteome</keyword>